<dbReference type="EMBL" id="JAATJD010000002">
    <property type="protein sequence ID" value="NJB75365.1"/>
    <property type="molecule type" value="Genomic_DNA"/>
</dbReference>
<dbReference type="InterPro" id="IPR013762">
    <property type="entry name" value="Integrase-like_cat_sf"/>
</dbReference>
<dbReference type="RefSeq" id="WP_064781377.1">
    <property type="nucleotide sequence ID" value="NZ_BAAAEQ010000002.1"/>
</dbReference>
<sequence length="449" mass="50630">MDFSVVSDADVKLLWKHFVASLLRERSPFSVHDTYYALLRIRSLHSENWFLDALVQPTHSWIDEWDVNWRTDLSNAVYVKSFLNFLCDFSLGPFEAEYKDFVRSLPFKYQKGYRGVVTGSSVLPVSEEQQIIQFLDNAVQNCLELSDEELLKVCLLSLAYQHGLRAIQITRMNLRDFTLLNDAEGNQLAYFTAYQAKKRNLTDQREFKRKIKREWVPIFAEYLKRRTKAKVWKQSNKAEESKLFPVDRSLIIASIADTTMFVTGKRRSATSLRHTAAQRIVDAGASSEEVAEFLGHSHTKTSLSYFEASLTQAAKLNQALAISPIYSALADIGKTKSIDKEQLIEMEPDYQIGGVPHGIPISGIGACGIGQSLCAKHPALSCYTCPKFLPISDSSVHTSVLEDLRKVVRFFFDQSQGDNSQSSAFVQLRATLEAIKRTVNGLLKEGGGD</sequence>
<dbReference type="Gene3D" id="1.10.443.10">
    <property type="entry name" value="Intergrase catalytic core"/>
    <property type="match status" value="1"/>
</dbReference>
<keyword evidence="4" id="KW-1185">Reference proteome</keyword>
<gene>
    <name evidence="3" type="ORF">GGR96_002457</name>
</gene>
<keyword evidence="1" id="KW-0233">DNA recombination</keyword>
<evidence type="ECO:0000259" key="2">
    <source>
        <dbReference type="PROSITE" id="PS51898"/>
    </source>
</evidence>
<evidence type="ECO:0000313" key="3">
    <source>
        <dbReference type="EMBL" id="NJB75365.1"/>
    </source>
</evidence>
<name>A0ABX0X139_9PROT</name>
<evidence type="ECO:0000256" key="1">
    <source>
        <dbReference type="ARBA" id="ARBA00023172"/>
    </source>
</evidence>
<dbReference type="PROSITE" id="PS51898">
    <property type="entry name" value="TYR_RECOMBINASE"/>
    <property type="match status" value="1"/>
</dbReference>
<reference evidence="3 4" key="1">
    <citation type="submission" date="2020-03" db="EMBL/GenBank/DDBJ databases">
        <title>Genomic Encyclopedia of Type Strains, Phase IV (KMG-IV): sequencing the most valuable type-strain genomes for metagenomic binning, comparative biology and taxonomic classification.</title>
        <authorList>
            <person name="Goeker M."/>
        </authorList>
    </citation>
    <scope>NUCLEOTIDE SEQUENCE [LARGE SCALE GENOMIC DNA]</scope>
    <source>
        <strain evidence="3 4">DSM 18888</strain>
    </source>
</reference>
<dbReference type="CDD" id="cd00397">
    <property type="entry name" value="DNA_BRE_C"/>
    <property type="match status" value="1"/>
</dbReference>
<protein>
    <submittedName>
        <fullName evidence="3">Integrase</fullName>
    </submittedName>
</protein>
<organism evidence="3 4">
    <name type="scientific">Thalassospira tepidiphila</name>
    <dbReference type="NCBI Taxonomy" id="393657"/>
    <lineage>
        <taxon>Bacteria</taxon>
        <taxon>Pseudomonadati</taxon>
        <taxon>Pseudomonadota</taxon>
        <taxon>Alphaproteobacteria</taxon>
        <taxon>Rhodospirillales</taxon>
        <taxon>Thalassospiraceae</taxon>
        <taxon>Thalassospira</taxon>
    </lineage>
</organism>
<dbReference type="InterPro" id="IPR002104">
    <property type="entry name" value="Integrase_catalytic"/>
</dbReference>
<comment type="caution">
    <text evidence="3">The sequence shown here is derived from an EMBL/GenBank/DDBJ whole genome shotgun (WGS) entry which is preliminary data.</text>
</comment>
<proteinExistence type="predicted"/>
<dbReference type="SUPFAM" id="SSF56349">
    <property type="entry name" value="DNA breaking-rejoining enzymes"/>
    <property type="match status" value="1"/>
</dbReference>
<feature type="domain" description="Tyr recombinase" evidence="2">
    <location>
        <begin position="120"/>
        <end position="320"/>
    </location>
</feature>
<accession>A0ABX0X139</accession>
<dbReference type="InterPro" id="IPR011010">
    <property type="entry name" value="DNA_brk_join_enz"/>
</dbReference>
<dbReference type="Proteomes" id="UP000556869">
    <property type="component" value="Unassembled WGS sequence"/>
</dbReference>
<dbReference type="Pfam" id="PF00589">
    <property type="entry name" value="Phage_integrase"/>
    <property type="match status" value="1"/>
</dbReference>
<evidence type="ECO:0000313" key="4">
    <source>
        <dbReference type="Proteomes" id="UP000556869"/>
    </source>
</evidence>